<reference evidence="1 2" key="1">
    <citation type="journal article" date="2008" name="Nature">
        <title>The genome of Laccaria bicolor provides insights into mycorrhizal symbiosis.</title>
        <authorList>
            <person name="Martin F."/>
            <person name="Aerts A."/>
            <person name="Ahren D."/>
            <person name="Brun A."/>
            <person name="Danchin E.G.J."/>
            <person name="Duchaussoy F."/>
            <person name="Gibon J."/>
            <person name="Kohler A."/>
            <person name="Lindquist E."/>
            <person name="Pereda V."/>
            <person name="Salamov A."/>
            <person name="Shapiro H.J."/>
            <person name="Wuyts J."/>
            <person name="Blaudez D."/>
            <person name="Buee M."/>
            <person name="Brokstein P."/>
            <person name="Canbaeck B."/>
            <person name="Cohen D."/>
            <person name="Courty P.E."/>
            <person name="Coutinho P.M."/>
            <person name="Delaruelle C."/>
            <person name="Detter J.C."/>
            <person name="Deveau A."/>
            <person name="DiFazio S."/>
            <person name="Duplessis S."/>
            <person name="Fraissinet-Tachet L."/>
            <person name="Lucic E."/>
            <person name="Frey-Klett P."/>
            <person name="Fourrey C."/>
            <person name="Feussner I."/>
            <person name="Gay G."/>
            <person name="Grimwood J."/>
            <person name="Hoegger P.J."/>
            <person name="Jain P."/>
            <person name="Kilaru S."/>
            <person name="Labbe J."/>
            <person name="Lin Y.C."/>
            <person name="Legue V."/>
            <person name="Le Tacon F."/>
            <person name="Marmeisse R."/>
            <person name="Melayah D."/>
            <person name="Montanini B."/>
            <person name="Muratet M."/>
            <person name="Nehls U."/>
            <person name="Niculita-Hirzel H."/>
            <person name="Oudot-Le Secq M.P."/>
            <person name="Peter M."/>
            <person name="Quesneville H."/>
            <person name="Rajashekar B."/>
            <person name="Reich M."/>
            <person name="Rouhier N."/>
            <person name="Schmutz J."/>
            <person name="Yin T."/>
            <person name="Chalot M."/>
            <person name="Henrissat B."/>
            <person name="Kuees U."/>
            <person name="Lucas S."/>
            <person name="Van de Peer Y."/>
            <person name="Podila G.K."/>
            <person name="Polle A."/>
            <person name="Pukkila P.J."/>
            <person name="Richardson P.M."/>
            <person name="Rouze P."/>
            <person name="Sanders I.R."/>
            <person name="Stajich J.E."/>
            <person name="Tunlid A."/>
            <person name="Tuskan G."/>
            <person name="Grigoriev I.V."/>
        </authorList>
    </citation>
    <scope>NUCLEOTIDE SEQUENCE [LARGE SCALE GENOMIC DNA]</scope>
    <source>
        <strain evidence="2">S238N-H82 / ATCC MYA-4686</strain>
    </source>
</reference>
<dbReference type="EMBL" id="DS547203">
    <property type="protein sequence ID" value="EDQ98747.1"/>
    <property type="molecule type" value="Genomic_DNA"/>
</dbReference>
<proteinExistence type="predicted"/>
<gene>
    <name evidence="1" type="ORF">LACBIDRAFT_296772</name>
</gene>
<protein>
    <submittedName>
        <fullName evidence="1">Predicted protein</fullName>
    </submittedName>
</protein>
<organism evidence="2">
    <name type="scientific">Laccaria bicolor (strain S238N-H82 / ATCC MYA-4686)</name>
    <name type="common">Bicoloured deceiver</name>
    <name type="synonym">Laccaria laccata var. bicolor</name>
    <dbReference type="NCBI Taxonomy" id="486041"/>
    <lineage>
        <taxon>Eukaryota</taxon>
        <taxon>Fungi</taxon>
        <taxon>Dikarya</taxon>
        <taxon>Basidiomycota</taxon>
        <taxon>Agaricomycotina</taxon>
        <taxon>Agaricomycetes</taxon>
        <taxon>Agaricomycetidae</taxon>
        <taxon>Agaricales</taxon>
        <taxon>Agaricineae</taxon>
        <taxon>Hydnangiaceae</taxon>
        <taxon>Laccaria</taxon>
    </lineage>
</organism>
<sequence>MLAALYTRSVKHTNVFTFHTTSIVASPNVLVVSSGGSYLCSINQVSHSNCTHKAHRLGQSKRVTQHQILEGQQIIFDLELPKSSSFREHLDSIALYRNSDADVLAKWLYVLLFDKVTVRWRLAVTTASDALLVCRLDAQFLDVDIARFLALRGIPFRTLLTELLMPRSILYPDVELFLPQHPAGYHFTKLDYEAYLQCRSRILRRPRVRAAILHGGFL</sequence>
<dbReference type="RefSeq" id="XP_001890596.1">
    <property type="nucleotide sequence ID" value="XM_001890561.1"/>
</dbReference>
<dbReference type="Proteomes" id="UP000001194">
    <property type="component" value="Unassembled WGS sequence"/>
</dbReference>
<keyword evidence="2" id="KW-1185">Reference proteome</keyword>
<dbReference type="AlphaFoldDB" id="B0E327"/>
<dbReference type="HOGENOM" id="CLU_1267094_0_0_1"/>
<accession>B0E327</accession>
<dbReference type="InParanoid" id="B0E327"/>
<dbReference type="GeneID" id="6086258"/>
<evidence type="ECO:0000313" key="1">
    <source>
        <dbReference type="EMBL" id="EDQ98747.1"/>
    </source>
</evidence>
<name>B0E327_LACBS</name>
<dbReference type="OrthoDB" id="3270336at2759"/>
<evidence type="ECO:0000313" key="2">
    <source>
        <dbReference type="Proteomes" id="UP000001194"/>
    </source>
</evidence>
<dbReference type="KEGG" id="lbc:LACBIDRAFT_296772"/>